<name>A0A1M5LZL1_9GAMM</name>
<dbReference type="STRING" id="490188.SAMN04488068_1182"/>
<sequence>MDGSKAGRWLKTGLATAAMLVASGTASAQAEGDGSFFDGFLGGVDVSIGGFIRVENAFQTGDENPFNQTGNIYNNQTVARLPGVPVPGSPALSFAVPNPLLADTTQRTGIETSNNWSNYHILRGEVETGIRLSNDLSLIGRMRAIYDPGYDDFNANSVDFDRGGITGGDRKLYRGNSPNYFEFRPEGKRHANPLELAGENYLVYLPSLFFDYNRGPLNLRVGNQQIAWGQALFFRVFDVANGLDLRRHSVLDYAQEEYADKRVPQLSIRAGYQITDEILADAYVAKFQPTIFGNPNTQYNIIPAQFTVQDRYGDFDDKFSYGLRLKANYGQWGFQGMAVRRYNPDGVFRWTKSNVDKDLPTNNPLGLTVHTLNGFESGQTLANTPFEASPGGVYSAEEWFEYAAMVRLDGVAGLNAAINDFAPATTNLLASEVNTFDQAHNQLDTFFIASGGSLRGHIERKYFQETVLGLGVSYVVEAEPGSPLDQLIINLETSYTPDRVFTGIDLGQNFENHDASVTALVMEKYQRFSQSFPATYFVFQAMHRNADDLFGRSLRGYGGSRTSTPDGVGSANYVVLAAQQPFPNDIYRAAFAVLYDPRGSILVQPGVKWKPRGSITVEAFYSYINGDLNGNPNDTLLSTASFADELTLRVAYQF</sequence>
<reference evidence="2 3" key="1">
    <citation type="submission" date="2016-11" db="EMBL/GenBank/DDBJ databases">
        <authorList>
            <person name="Jaros S."/>
            <person name="Januszkiewicz K."/>
            <person name="Wedrychowicz H."/>
        </authorList>
    </citation>
    <scope>NUCLEOTIDE SEQUENCE [LARGE SCALE GENOMIC DNA]</scope>
    <source>
        <strain evidence="2 3">CGMCC 1.7049</strain>
    </source>
</reference>
<dbReference type="AlphaFoldDB" id="A0A1M5LZL1"/>
<evidence type="ECO:0008006" key="4">
    <source>
        <dbReference type="Google" id="ProtNLM"/>
    </source>
</evidence>
<evidence type="ECO:0000313" key="2">
    <source>
        <dbReference type="EMBL" id="SHG70426.1"/>
    </source>
</evidence>
<protein>
    <recommendedName>
        <fullName evidence="4">DUF1302 domain-containing protein</fullName>
    </recommendedName>
</protein>
<feature type="chain" id="PRO_5011957304" description="DUF1302 domain-containing protein" evidence="1">
    <location>
        <begin position="29"/>
        <end position="654"/>
    </location>
</feature>
<gene>
    <name evidence="2" type="ORF">SAMN04488068_1182</name>
</gene>
<accession>A0A1M5LZL1</accession>
<dbReference type="RefSeq" id="WP_084083185.1">
    <property type="nucleotide sequence ID" value="NZ_FQWZ01000002.1"/>
</dbReference>
<feature type="signal peptide" evidence="1">
    <location>
        <begin position="1"/>
        <end position="28"/>
    </location>
</feature>
<dbReference type="EMBL" id="FQWZ01000002">
    <property type="protein sequence ID" value="SHG70426.1"/>
    <property type="molecule type" value="Genomic_DNA"/>
</dbReference>
<dbReference type="OrthoDB" id="9769143at2"/>
<organism evidence="2 3">
    <name type="scientific">Hydrocarboniphaga daqingensis</name>
    <dbReference type="NCBI Taxonomy" id="490188"/>
    <lineage>
        <taxon>Bacteria</taxon>
        <taxon>Pseudomonadati</taxon>
        <taxon>Pseudomonadota</taxon>
        <taxon>Gammaproteobacteria</taxon>
        <taxon>Nevskiales</taxon>
        <taxon>Nevskiaceae</taxon>
        <taxon>Hydrocarboniphaga</taxon>
    </lineage>
</organism>
<evidence type="ECO:0000256" key="1">
    <source>
        <dbReference type="SAM" id="SignalP"/>
    </source>
</evidence>
<dbReference type="Proteomes" id="UP000199758">
    <property type="component" value="Unassembled WGS sequence"/>
</dbReference>
<evidence type="ECO:0000313" key="3">
    <source>
        <dbReference type="Proteomes" id="UP000199758"/>
    </source>
</evidence>
<keyword evidence="1" id="KW-0732">Signal</keyword>
<proteinExistence type="predicted"/>
<dbReference type="InterPro" id="IPR010727">
    <property type="entry name" value="DUF1302"/>
</dbReference>
<dbReference type="Pfam" id="PF06980">
    <property type="entry name" value="DUF1302"/>
    <property type="match status" value="1"/>
</dbReference>
<keyword evidence="3" id="KW-1185">Reference proteome</keyword>